<dbReference type="OrthoDB" id="753334at2"/>
<dbReference type="STRING" id="623280.SAMN05660226_01712"/>
<dbReference type="InterPro" id="IPR025665">
    <property type="entry name" value="Beta-barrel_OMP_2"/>
</dbReference>
<reference evidence="3 4" key="1">
    <citation type="submission" date="2017-02" db="EMBL/GenBank/DDBJ databases">
        <authorList>
            <person name="Peterson S.W."/>
        </authorList>
    </citation>
    <scope>NUCLEOTIDE SEQUENCE [LARGE SCALE GENOMIC DNA]</scope>
    <source>
        <strain evidence="3 4">DSM 22899</strain>
    </source>
</reference>
<protein>
    <submittedName>
        <fullName evidence="3">Outer membrane protein beta-barrel domain-containing protein</fullName>
    </submittedName>
</protein>
<accession>A0A1T5BSM7</accession>
<dbReference type="AlphaFoldDB" id="A0A1T5BSM7"/>
<dbReference type="Proteomes" id="UP000190541">
    <property type="component" value="Unassembled WGS sequence"/>
</dbReference>
<evidence type="ECO:0000313" key="3">
    <source>
        <dbReference type="EMBL" id="SKB50196.1"/>
    </source>
</evidence>
<dbReference type="Pfam" id="PF13568">
    <property type="entry name" value="OMP_b-brl_2"/>
    <property type="match status" value="1"/>
</dbReference>
<dbReference type="SUPFAM" id="SSF103515">
    <property type="entry name" value="Autotransporter"/>
    <property type="match status" value="1"/>
</dbReference>
<feature type="signal peptide" evidence="1">
    <location>
        <begin position="1"/>
        <end position="20"/>
    </location>
</feature>
<feature type="domain" description="Outer membrane protein beta-barrel" evidence="2">
    <location>
        <begin position="20"/>
        <end position="180"/>
    </location>
</feature>
<dbReference type="EMBL" id="FUYS01000003">
    <property type="protein sequence ID" value="SKB50196.1"/>
    <property type="molecule type" value="Genomic_DNA"/>
</dbReference>
<proteinExistence type="predicted"/>
<evidence type="ECO:0000313" key="4">
    <source>
        <dbReference type="Proteomes" id="UP000190541"/>
    </source>
</evidence>
<keyword evidence="4" id="KW-1185">Reference proteome</keyword>
<sequence length="201" mass="21624">MKKYFIIALLSTFTAVGANAQLLPTFQLGLKGALNFSTLRTDDGNWLDGSTRTGYQAGIWARIGGAGVHFQPELYFTGKSSKAEFDNPEGGNVTANVTFTSLDLPLLLGTRIGLGPLGVRVQAGPVVSFVVDEGIGQALQDVADFNSYKSQAWAVTGGIGVDISKFRADLRYEHGLSNLSENSNRSQKINLWSLGVGYRLF</sequence>
<evidence type="ECO:0000259" key="2">
    <source>
        <dbReference type="Pfam" id="PF13568"/>
    </source>
</evidence>
<keyword evidence="1" id="KW-0732">Signal</keyword>
<name>A0A1T5BSM7_9SPHI</name>
<gene>
    <name evidence="3" type="ORF">SAMN05660226_01712</name>
</gene>
<organism evidence="3 4">
    <name type="scientific">Parapedobacter luteus</name>
    <dbReference type="NCBI Taxonomy" id="623280"/>
    <lineage>
        <taxon>Bacteria</taxon>
        <taxon>Pseudomonadati</taxon>
        <taxon>Bacteroidota</taxon>
        <taxon>Sphingobacteriia</taxon>
        <taxon>Sphingobacteriales</taxon>
        <taxon>Sphingobacteriaceae</taxon>
        <taxon>Parapedobacter</taxon>
    </lineage>
</organism>
<evidence type="ECO:0000256" key="1">
    <source>
        <dbReference type="SAM" id="SignalP"/>
    </source>
</evidence>
<dbReference type="InterPro" id="IPR036709">
    <property type="entry name" value="Autotransporte_beta_dom_sf"/>
</dbReference>
<feature type="chain" id="PRO_5012391466" evidence="1">
    <location>
        <begin position="21"/>
        <end position="201"/>
    </location>
</feature>